<dbReference type="EMBL" id="BPWL01000006">
    <property type="protein sequence ID" value="GJJ11326.1"/>
    <property type="molecule type" value="Genomic_DNA"/>
</dbReference>
<dbReference type="AlphaFoldDB" id="A0AAV5A9N6"/>
<accession>A0AAV5A9N6</accession>
<evidence type="ECO:0000313" key="3">
    <source>
        <dbReference type="Proteomes" id="UP001050691"/>
    </source>
</evidence>
<feature type="compositionally biased region" description="Polar residues" evidence="1">
    <location>
        <begin position="166"/>
        <end position="190"/>
    </location>
</feature>
<organism evidence="2 3">
    <name type="scientific">Clathrus columnatus</name>
    <dbReference type="NCBI Taxonomy" id="1419009"/>
    <lineage>
        <taxon>Eukaryota</taxon>
        <taxon>Fungi</taxon>
        <taxon>Dikarya</taxon>
        <taxon>Basidiomycota</taxon>
        <taxon>Agaricomycotina</taxon>
        <taxon>Agaricomycetes</taxon>
        <taxon>Phallomycetidae</taxon>
        <taxon>Phallales</taxon>
        <taxon>Clathraceae</taxon>
        <taxon>Clathrus</taxon>
    </lineage>
</organism>
<feature type="compositionally biased region" description="Low complexity" evidence="1">
    <location>
        <begin position="13"/>
        <end position="22"/>
    </location>
</feature>
<feature type="region of interest" description="Disordered" evidence="1">
    <location>
        <begin position="13"/>
        <end position="35"/>
    </location>
</feature>
<sequence length="234" mass="25685">MGRPLYSTLLATRRAADQAATQPSPPPATPAETEHPVIEKWSRWNSFDPDSEEFFLGQDAVYEAFLTEEEIVAREEAQRFERARRVTDVLVRQENPNEGQPSSGFWADGDVNNHVDSPRPTTHTIDGSEALTENLSPSLPRNSTDGDNQSPANTLARPSDAPPSTVLGNRTLEPSQSIPVMSSSRNSFPVPNTPARISGFFSPRRRITTIGLGTTPVPRHVDIRIIPAPEPLIS</sequence>
<comment type="caution">
    <text evidence="2">The sequence shown here is derived from an EMBL/GenBank/DDBJ whole genome shotgun (WGS) entry which is preliminary data.</text>
</comment>
<keyword evidence="3" id="KW-1185">Reference proteome</keyword>
<proteinExistence type="predicted"/>
<feature type="region of interest" description="Disordered" evidence="1">
    <location>
        <begin position="91"/>
        <end position="191"/>
    </location>
</feature>
<feature type="compositionally biased region" description="Polar residues" evidence="1">
    <location>
        <begin position="94"/>
        <end position="103"/>
    </location>
</feature>
<reference evidence="2" key="1">
    <citation type="submission" date="2021-10" db="EMBL/GenBank/DDBJ databases">
        <title>De novo Genome Assembly of Clathrus columnatus (Basidiomycota, Fungi) Using Illumina and Nanopore Sequence Data.</title>
        <authorList>
            <person name="Ogiso-Tanaka E."/>
            <person name="Itagaki H."/>
            <person name="Hosoya T."/>
            <person name="Hosaka K."/>
        </authorList>
    </citation>
    <scope>NUCLEOTIDE SEQUENCE</scope>
    <source>
        <strain evidence="2">MO-923</strain>
    </source>
</reference>
<protein>
    <submittedName>
        <fullName evidence="2">Uncharacterized protein</fullName>
    </submittedName>
</protein>
<feature type="compositionally biased region" description="Polar residues" evidence="1">
    <location>
        <begin position="119"/>
        <end position="153"/>
    </location>
</feature>
<evidence type="ECO:0000256" key="1">
    <source>
        <dbReference type="SAM" id="MobiDB-lite"/>
    </source>
</evidence>
<evidence type="ECO:0000313" key="2">
    <source>
        <dbReference type="EMBL" id="GJJ11326.1"/>
    </source>
</evidence>
<dbReference type="Proteomes" id="UP001050691">
    <property type="component" value="Unassembled WGS sequence"/>
</dbReference>
<gene>
    <name evidence="2" type="ORF">Clacol_005558</name>
</gene>
<name>A0AAV5A9N6_9AGAM</name>